<evidence type="ECO:0000256" key="4">
    <source>
        <dbReference type="ARBA" id="ARBA00023315"/>
    </source>
</evidence>
<evidence type="ECO:0000313" key="10">
    <source>
        <dbReference type="Proteomes" id="UP001491310"/>
    </source>
</evidence>
<dbReference type="PANTHER" id="PTHR21367:SF1">
    <property type="entry name" value="ARGINYL-TRNA--PROTEIN TRANSFERASE 1"/>
    <property type="match status" value="1"/>
</dbReference>
<keyword evidence="2 5" id="KW-0808">Transferase</keyword>
<evidence type="ECO:0000256" key="6">
    <source>
        <dbReference type="SAM" id="MobiDB-lite"/>
    </source>
</evidence>
<evidence type="ECO:0000256" key="1">
    <source>
        <dbReference type="ARBA" id="ARBA00009991"/>
    </source>
</evidence>
<dbReference type="EMBL" id="JALJOT010000013">
    <property type="protein sequence ID" value="KAK9903993.1"/>
    <property type="molecule type" value="Genomic_DNA"/>
</dbReference>
<feature type="region of interest" description="Disordered" evidence="6">
    <location>
        <begin position="343"/>
        <end position="368"/>
    </location>
</feature>
<reference evidence="9 10" key="1">
    <citation type="journal article" date="2024" name="Nat. Commun.">
        <title>Phylogenomics reveals the evolutionary origins of lichenization in chlorophyte algae.</title>
        <authorList>
            <person name="Puginier C."/>
            <person name="Libourel C."/>
            <person name="Otte J."/>
            <person name="Skaloud P."/>
            <person name="Haon M."/>
            <person name="Grisel S."/>
            <person name="Petersen M."/>
            <person name="Berrin J.G."/>
            <person name="Delaux P.M."/>
            <person name="Dal Grande F."/>
            <person name="Keller J."/>
        </authorList>
    </citation>
    <scope>NUCLEOTIDE SEQUENCE [LARGE SCALE GENOMIC DNA]</scope>
    <source>
        <strain evidence="9 10">SAG 216-7</strain>
    </source>
</reference>
<feature type="domain" description="N-end aminoacyl transferase N-terminal" evidence="7">
    <location>
        <begin position="20"/>
        <end position="92"/>
    </location>
</feature>
<comment type="caution">
    <text evidence="9">The sequence shown here is derived from an EMBL/GenBank/DDBJ whole genome shotgun (WGS) entry which is preliminary data.</text>
</comment>
<dbReference type="EC" id="2.3.2.8" evidence="5"/>
<keyword evidence="3 5" id="KW-0833">Ubl conjugation pathway</keyword>
<dbReference type="InterPro" id="IPR007471">
    <property type="entry name" value="N-end_Aminoacyl_Trfase_N"/>
</dbReference>
<keyword evidence="10" id="KW-1185">Reference proteome</keyword>
<feature type="compositionally biased region" description="Basic and acidic residues" evidence="6">
    <location>
        <begin position="142"/>
        <end position="155"/>
    </location>
</feature>
<feature type="region of interest" description="Disordered" evidence="6">
    <location>
        <begin position="135"/>
        <end position="180"/>
    </location>
</feature>
<evidence type="ECO:0000256" key="3">
    <source>
        <dbReference type="ARBA" id="ARBA00022786"/>
    </source>
</evidence>
<accession>A0ABR2YET4</accession>
<comment type="catalytic activity">
    <reaction evidence="5">
        <text>an N-terminal L-alpha-aminoacyl-[protein] + L-arginyl-tRNA(Arg) = an N-terminal L-arginyl-L-aminoacyl-[protein] + tRNA(Arg) + H(+)</text>
        <dbReference type="Rhea" id="RHEA:10208"/>
        <dbReference type="Rhea" id="RHEA-COMP:9658"/>
        <dbReference type="Rhea" id="RHEA-COMP:9673"/>
        <dbReference type="Rhea" id="RHEA-COMP:10636"/>
        <dbReference type="Rhea" id="RHEA-COMP:10638"/>
        <dbReference type="ChEBI" id="CHEBI:15378"/>
        <dbReference type="ChEBI" id="CHEBI:78442"/>
        <dbReference type="ChEBI" id="CHEBI:78513"/>
        <dbReference type="ChEBI" id="CHEBI:78597"/>
        <dbReference type="ChEBI" id="CHEBI:83562"/>
        <dbReference type="EC" id="2.3.2.8"/>
    </reaction>
</comment>
<organism evidence="9 10">
    <name type="scientific">Coccomyxa subellipsoidea</name>
    <dbReference type="NCBI Taxonomy" id="248742"/>
    <lineage>
        <taxon>Eukaryota</taxon>
        <taxon>Viridiplantae</taxon>
        <taxon>Chlorophyta</taxon>
        <taxon>core chlorophytes</taxon>
        <taxon>Trebouxiophyceae</taxon>
        <taxon>Trebouxiophyceae incertae sedis</taxon>
        <taxon>Coccomyxaceae</taxon>
        <taxon>Coccomyxa</taxon>
    </lineage>
</organism>
<feature type="domain" description="N-end rule aminoacyl transferase C-terminal" evidence="8">
    <location>
        <begin position="389"/>
        <end position="531"/>
    </location>
</feature>
<sequence>MDGNDSSKMNFVANIGNYESPCGYCRSGASTSLGMVANQITCEAYQDLLNRGWRRSGTWLYRSLAEDSECSCVPHTIRLDVHKFVPSRAQKQVMRKFEKYLAGASPKIKSDPPAPSTPPLWDDISAFLNARNDAAPLGSDVAPEKQQQEGTEERKRKSHLISASPPASPPAPAPSLQDEATPSIDQVCDVAARMSGAISHAVRDLTKEGVLPEARYSAPAVREVSSKQRRLLGPSAVLTSAVAFPIAAAARRASGSGSPSAEDLAALLAAPVSQHISGAREHSSMGCCQAAAKPAVEQSGLSSEKLSTHPCEVSRREIHVDAGYGNLAAIPEIGAAWLPETETGTTARNDSPAGPGPLSTAEPTRSGSRHLEVRLVPMPASRADVAVEFPLYRRYQILHHHDSPHEVKESSFRRFLVDTPLVRKQASMGPDGHSPAWSYGSYHQQYWIDGELVAVAVLDVLPECVSSVYFFWEPSLSFLSLGKVSALREIAFTQAAAMTCPSLHYYYMGYFISSCPKMRYKGEFRPSDLLCMHSLCWVPTERAVPALDADMHCIISQVPGALEDLGAEYVSSSAHSCDYPSDTALDGTLLYLSGPQGQRRLVRLGQLARINVPQETLRLLKEKLRSWRKYVGPGSQNYVHVL</sequence>
<dbReference type="PANTHER" id="PTHR21367">
    <property type="entry name" value="ARGININE-TRNA-PROTEIN TRANSFERASE 1"/>
    <property type="match status" value="1"/>
</dbReference>
<name>A0ABR2YET4_9CHLO</name>
<dbReference type="SUPFAM" id="SSF55729">
    <property type="entry name" value="Acyl-CoA N-acyltransferases (Nat)"/>
    <property type="match status" value="1"/>
</dbReference>
<evidence type="ECO:0000259" key="8">
    <source>
        <dbReference type="Pfam" id="PF04377"/>
    </source>
</evidence>
<dbReference type="InterPro" id="IPR007472">
    <property type="entry name" value="N-end_Aminoacyl_Trfase_C"/>
</dbReference>
<protein>
    <recommendedName>
        <fullName evidence="5">Arginyl-tRNA--protein transferase</fullName>
        <ecNumber evidence="5">2.3.2.8</ecNumber>
    </recommendedName>
</protein>
<dbReference type="Proteomes" id="UP001491310">
    <property type="component" value="Unassembled WGS sequence"/>
</dbReference>
<dbReference type="InterPro" id="IPR016181">
    <property type="entry name" value="Acyl_CoA_acyltransferase"/>
</dbReference>
<comment type="function">
    <text evidence="5">Involved in the post-translational conjugation of arginine to the N-terminal aspartate or glutamate of a protein. This arginylation is required for degradation of the protein via the ubiquitin pathway.</text>
</comment>
<evidence type="ECO:0000259" key="7">
    <source>
        <dbReference type="Pfam" id="PF04376"/>
    </source>
</evidence>
<dbReference type="PIRSF" id="PIRSF037207">
    <property type="entry name" value="ATE1_euk"/>
    <property type="match status" value="1"/>
</dbReference>
<proteinExistence type="inferred from homology"/>
<evidence type="ECO:0000256" key="2">
    <source>
        <dbReference type="ARBA" id="ARBA00022679"/>
    </source>
</evidence>
<dbReference type="InterPro" id="IPR030700">
    <property type="entry name" value="N-end_Aminoacyl_Trfase"/>
</dbReference>
<dbReference type="Pfam" id="PF04377">
    <property type="entry name" value="ATE_C"/>
    <property type="match status" value="1"/>
</dbReference>
<gene>
    <name evidence="9" type="ORF">WJX75_002063</name>
</gene>
<comment type="similarity">
    <text evidence="1 5">Belongs to the R-transferase family.</text>
</comment>
<keyword evidence="4 5" id="KW-0012">Acyltransferase</keyword>
<dbReference type="Pfam" id="PF04376">
    <property type="entry name" value="ATE_N"/>
    <property type="match status" value="1"/>
</dbReference>
<evidence type="ECO:0000313" key="9">
    <source>
        <dbReference type="EMBL" id="KAK9903993.1"/>
    </source>
</evidence>
<dbReference type="InterPro" id="IPR017137">
    <property type="entry name" value="Arg-tRNA-P_Trfase_1_euk"/>
</dbReference>
<evidence type="ECO:0000256" key="5">
    <source>
        <dbReference type="PIRNR" id="PIRNR037207"/>
    </source>
</evidence>